<dbReference type="Proteomes" id="UP000278006">
    <property type="component" value="Unassembled WGS sequence"/>
</dbReference>
<protein>
    <submittedName>
        <fullName evidence="3">EamA family transporter</fullName>
    </submittedName>
</protein>
<dbReference type="InterPro" id="IPR037185">
    <property type="entry name" value="EmrE-like"/>
</dbReference>
<evidence type="ECO:0000259" key="2">
    <source>
        <dbReference type="Pfam" id="PF00892"/>
    </source>
</evidence>
<comment type="caution">
    <text evidence="3">The sequence shown here is derived from an EMBL/GenBank/DDBJ whole genome shotgun (WGS) entry which is preliminary data.</text>
</comment>
<evidence type="ECO:0000313" key="3">
    <source>
        <dbReference type="EMBL" id="RMX04905.1"/>
    </source>
</evidence>
<feature type="domain" description="EamA" evidence="2">
    <location>
        <begin position="145"/>
        <end position="278"/>
    </location>
</feature>
<keyword evidence="1" id="KW-1133">Transmembrane helix</keyword>
<dbReference type="AlphaFoldDB" id="A0A3M6QPG0"/>
<evidence type="ECO:0000313" key="4">
    <source>
        <dbReference type="Proteomes" id="UP000278006"/>
    </source>
</evidence>
<keyword evidence="1" id="KW-0472">Membrane</keyword>
<feature type="transmembrane region" description="Helical" evidence="1">
    <location>
        <begin position="174"/>
        <end position="194"/>
    </location>
</feature>
<organism evidence="3 4">
    <name type="scientific">Corticibacter populi</name>
    <dbReference type="NCBI Taxonomy" id="1550736"/>
    <lineage>
        <taxon>Bacteria</taxon>
        <taxon>Pseudomonadati</taxon>
        <taxon>Pseudomonadota</taxon>
        <taxon>Betaproteobacteria</taxon>
        <taxon>Burkholderiales</taxon>
        <taxon>Comamonadaceae</taxon>
        <taxon>Corticibacter</taxon>
    </lineage>
</organism>
<feature type="transmembrane region" description="Helical" evidence="1">
    <location>
        <begin position="58"/>
        <end position="76"/>
    </location>
</feature>
<feature type="transmembrane region" description="Helical" evidence="1">
    <location>
        <begin position="144"/>
        <end position="162"/>
    </location>
</feature>
<feature type="transmembrane region" description="Helical" evidence="1">
    <location>
        <begin position="6"/>
        <end position="23"/>
    </location>
</feature>
<dbReference type="Pfam" id="PF00892">
    <property type="entry name" value="EamA"/>
    <property type="match status" value="1"/>
</dbReference>
<name>A0A3M6QPG0_9BURK</name>
<dbReference type="Gene3D" id="1.10.3730.20">
    <property type="match status" value="2"/>
</dbReference>
<keyword evidence="4" id="KW-1185">Reference proteome</keyword>
<proteinExistence type="predicted"/>
<reference evidence="3 4" key="1">
    <citation type="submission" date="2018-10" db="EMBL/GenBank/DDBJ databases">
        <title>Draft genome of Cortibacter populi DSM10536.</title>
        <authorList>
            <person name="Bernier A.-M."/>
            <person name="Bernard K."/>
        </authorList>
    </citation>
    <scope>NUCLEOTIDE SEQUENCE [LARGE SCALE GENOMIC DNA]</scope>
    <source>
        <strain evidence="3 4">DSM 105136</strain>
    </source>
</reference>
<sequence length="281" mass="29917">MDMWVFLAVLAGAACHAGWNAIVKTGLDPFLSMTLVALAVTALALPMAPFVAVPDVQVWPWLLASMGLHTGYKLFLIQAYRTGDLAQVYPIARGTAPLLVAIVMALGFGESLGAMAQTGMGLLIAGIWLMSVRGGRQRSRPDRRAIGFALLTSVFIAGYTLVDGLGARRNADAHGYVVWLFVFDGLVMLAVLLLRRGPRALGALLPFWRSGLCGGAMSLGSYWVAIWAMTVAPIALVAALRETSVLFALGISAVMLREPPSRWRLLSALTIIAGIAAIRLG</sequence>
<feature type="transmembrane region" description="Helical" evidence="1">
    <location>
        <begin position="88"/>
        <end position="108"/>
    </location>
</feature>
<feature type="transmembrane region" description="Helical" evidence="1">
    <location>
        <begin position="30"/>
        <end position="52"/>
    </location>
</feature>
<feature type="transmembrane region" description="Helical" evidence="1">
    <location>
        <begin position="114"/>
        <end position="132"/>
    </location>
</feature>
<dbReference type="SUPFAM" id="SSF103481">
    <property type="entry name" value="Multidrug resistance efflux transporter EmrE"/>
    <property type="match status" value="2"/>
</dbReference>
<keyword evidence="1" id="KW-0812">Transmembrane</keyword>
<dbReference type="OrthoDB" id="9783707at2"/>
<gene>
    <name evidence="3" type="ORF">D8I35_13680</name>
</gene>
<dbReference type="GO" id="GO:0016020">
    <property type="term" value="C:membrane"/>
    <property type="evidence" value="ECO:0007669"/>
    <property type="project" value="InterPro"/>
</dbReference>
<dbReference type="RefSeq" id="WP_122230271.1">
    <property type="nucleotide sequence ID" value="NZ_RDQO01000004.1"/>
</dbReference>
<feature type="transmembrane region" description="Helical" evidence="1">
    <location>
        <begin position="263"/>
        <end position="280"/>
    </location>
</feature>
<dbReference type="InterPro" id="IPR000620">
    <property type="entry name" value="EamA_dom"/>
</dbReference>
<accession>A0A3M6QPG0</accession>
<dbReference type="EMBL" id="RDQO01000004">
    <property type="protein sequence ID" value="RMX04905.1"/>
    <property type="molecule type" value="Genomic_DNA"/>
</dbReference>
<feature type="transmembrane region" description="Helical" evidence="1">
    <location>
        <begin position="234"/>
        <end position="256"/>
    </location>
</feature>
<feature type="transmembrane region" description="Helical" evidence="1">
    <location>
        <begin position="206"/>
        <end position="228"/>
    </location>
</feature>
<evidence type="ECO:0000256" key="1">
    <source>
        <dbReference type="SAM" id="Phobius"/>
    </source>
</evidence>